<feature type="region of interest" description="Disordered" evidence="1">
    <location>
        <begin position="1"/>
        <end position="48"/>
    </location>
</feature>
<dbReference type="Proteomes" id="UP000252189">
    <property type="component" value="Unassembled WGS sequence"/>
</dbReference>
<evidence type="ECO:0000313" key="2">
    <source>
        <dbReference type="EMBL" id="RCU46461.1"/>
    </source>
</evidence>
<evidence type="ECO:0000256" key="1">
    <source>
        <dbReference type="SAM" id="MobiDB-lite"/>
    </source>
</evidence>
<sequence length="70" mass="7376">MADRDDDAEADTSDPDRAEDAEKTNVGVSDAGSVEPKDACRTAHGRRHADWRPTVLPCTVLTAAVGLLVG</sequence>
<name>A0A368NAA5_9EURY</name>
<dbReference type="RefSeq" id="WP_114448013.1">
    <property type="nucleotide sequence ID" value="NZ_QPHM01000001.1"/>
</dbReference>
<dbReference type="EMBL" id="QPHM01000001">
    <property type="protein sequence ID" value="RCU46461.1"/>
    <property type="molecule type" value="Genomic_DNA"/>
</dbReference>
<gene>
    <name evidence="2" type="ORF">DU504_03540</name>
</gene>
<accession>A0A368NAA5</accession>
<protein>
    <submittedName>
        <fullName evidence="2">Uncharacterized protein</fullName>
    </submittedName>
</protein>
<keyword evidence="3" id="KW-1185">Reference proteome</keyword>
<comment type="caution">
    <text evidence="2">The sequence shown here is derived from an EMBL/GenBank/DDBJ whole genome shotgun (WGS) entry which is preliminary data.</text>
</comment>
<dbReference type="AlphaFoldDB" id="A0A368NAA5"/>
<evidence type="ECO:0000313" key="3">
    <source>
        <dbReference type="Proteomes" id="UP000252189"/>
    </source>
</evidence>
<feature type="compositionally biased region" description="Acidic residues" evidence="1">
    <location>
        <begin position="1"/>
        <end position="13"/>
    </location>
</feature>
<organism evidence="2 3">
    <name type="scientific">Haloplanus salinus</name>
    <dbReference type="NCBI Taxonomy" id="1126245"/>
    <lineage>
        <taxon>Archaea</taxon>
        <taxon>Methanobacteriati</taxon>
        <taxon>Methanobacteriota</taxon>
        <taxon>Stenosarchaea group</taxon>
        <taxon>Halobacteria</taxon>
        <taxon>Halobacteriales</taxon>
        <taxon>Haloferacaceae</taxon>
        <taxon>Haloplanus</taxon>
    </lineage>
</organism>
<reference evidence="2 3" key="1">
    <citation type="submission" date="2018-07" db="EMBL/GenBank/DDBJ databases">
        <title>Genome sequences of Haloplanus salinus JCM 18368T.</title>
        <authorList>
            <person name="Kim Y.B."/>
            <person name="Roh S.W."/>
        </authorList>
    </citation>
    <scope>NUCLEOTIDE SEQUENCE [LARGE SCALE GENOMIC DNA]</scope>
    <source>
        <strain evidence="2 3">JCM 18368</strain>
    </source>
</reference>
<proteinExistence type="predicted"/>
<feature type="compositionally biased region" description="Basic and acidic residues" evidence="1">
    <location>
        <begin position="14"/>
        <end position="23"/>
    </location>
</feature>